<dbReference type="RefSeq" id="WP_115234895.1">
    <property type="nucleotide sequence ID" value="NZ_CABGIZ010000009.1"/>
</dbReference>
<dbReference type="SUPFAM" id="SSF47413">
    <property type="entry name" value="lambda repressor-like DNA-binding domains"/>
    <property type="match status" value="1"/>
</dbReference>
<dbReference type="AlphaFoldDB" id="A0A377KI71"/>
<dbReference type="PROSITE" id="PS50943">
    <property type="entry name" value="HTH_CROC1"/>
    <property type="match status" value="1"/>
</dbReference>
<dbReference type="NCBIfam" id="TIGR01716">
    <property type="entry name" value="RGG_Cterm"/>
    <property type="match status" value="1"/>
</dbReference>
<dbReference type="InterPro" id="IPR010057">
    <property type="entry name" value="Transcription_activator_Rgg_C"/>
</dbReference>
<dbReference type="InterPro" id="IPR011990">
    <property type="entry name" value="TPR-like_helical_dom_sf"/>
</dbReference>
<dbReference type="InterPro" id="IPR010982">
    <property type="entry name" value="Lambda_DNA-bd_dom_sf"/>
</dbReference>
<dbReference type="InterPro" id="IPR001387">
    <property type="entry name" value="Cro/C1-type_HTH"/>
</dbReference>
<reference evidence="2 3" key="1">
    <citation type="submission" date="2018-06" db="EMBL/GenBank/DDBJ databases">
        <authorList>
            <consortium name="Pathogen Informatics"/>
            <person name="Doyle S."/>
        </authorList>
    </citation>
    <scope>NUCLEOTIDE SEQUENCE [LARGE SCALE GENOMIC DNA]</scope>
    <source>
        <strain evidence="2 3">NCTC8129</strain>
    </source>
</reference>
<dbReference type="PANTHER" id="PTHR37038">
    <property type="entry name" value="TRANSCRIPTIONAL REGULATOR-RELATED"/>
    <property type="match status" value="1"/>
</dbReference>
<evidence type="ECO:0000313" key="2">
    <source>
        <dbReference type="EMBL" id="STP28746.1"/>
    </source>
</evidence>
<evidence type="ECO:0000259" key="1">
    <source>
        <dbReference type="PROSITE" id="PS50943"/>
    </source>
</evidence>
<proteinExistence type="predicted"/>
<feature type="domain" description="HTH cro/C1-type" evidence="1">
    <location>
        <begin position="9"/>
        <end position="62"/>
    </location>
</feature>
<gene>
    <name evidence="2" type="ORF">NCTC8129_00916</name>
</gene>
<name>A0A377KI71_9ENTE</name>
<dbReference type="InterPro" id="IPR053163">
    <property type="entry name" value="HTH-type_regulator_Rgg"/>
</dbReference>
<dbReference type="CDD" id="cd00093">
    <property type="entry name" value="HTH_XRE"/>
    <property type="match status" value="1"/>
</dbReference>
<accession>A0A377KI71</accession>
<sequence>MSRKAGEIIREFRIGKKMTLTSVCKGVMSPSQLSKFERGESEIIFQKMEGLLHNLNITYEEFELSRNNYESNNLQGLLNKIRRYYSEHNIGRLHAIYTNELFNFKETGDIAYKLNAICINCFLRDLNKEKFPIKSSERHLLSEYLFSIDQWTKYELLLFSNTLPILTIDTIFCLAKEMIKNASQYKMIESYNKIMLQTLLNVCILGIENSKYSDVIYFKKILSDMLLDETFLYEKNVLNFINGLFEYKTNNKINGMQQMEKSISIFHQLDSINLAINYSEYIQKLN</sequence>
<dbReference type="PANTHER" id="PTHR37038:SF12">
    <property type="entry name" value="TRANSCRIPTIONAL REGULATOR"/>
    <property type="match status" value="1"/>
</dbReference>
<dbReference type="Proteomes" id="UP000254070">
    <property type="component" value="Unassembled WGS sequence"/>
</dbReference>
<dbReference type="Pfam" id="PF21259">
    <property type="entry name" value="Rgg_C"/>
    <property type="match status" value="1"/>
</dbReference>
<protein>
    <submittedName>
        <fullName evidence="2">Transcriptional activator, Rgg/GadR/MutR family domain-containing protein</fullName>
    </submittedName>
</protein>
<dbReference type="GO" id="GO:0003677">
    <property type="term" value="F:DNA binding"/>
    <property type="evidence" value="ECO:0007669"/>
    <property type="project" value="InterPro"/>
</dbReference>
<evidence type="ECO:0000313" key="3">
    <source>
        <dbReference type="Proteomes" id="UP000254070"/>
    </source>
</evidence>
<dbReference type="EMBL" id="UGIF01000002">
    <property type="protein sequence ID" value="STP28746.1"/>
    <property type="molecule type" value="Genomic_DNA"/>
</dbReference>
<organism evidence="2 3">
    <name type="scientific">Enterococcus durans</name>
    <dbReference type="NCBI Taxonomy" id="53345"/>
    <lineage>
        <taxon>Bacteria</taxon>
        <taxon>Bacillati</taxon>
        <taxon>Bacillota</taxon>
        <taxon>Bacilli</taxon>
        <taxon>Lactobacillales</taxon>
        <taxon>Enterococcaceae</taxon>
        <taxon>Enterococcus</taxon>
    </lineage>
</organism>
<dbReference type="Gene3D" id="1.25.40.10">
    <property type="entry name" value="Tetratricopeptide repeat domain"/>
    <property type="match status" value="1"/>
</dbReference>
<dbReference type="SMART" id="SM00530">
    <property type="entry name" value="HTH_XRE"/>
    <property type="match status" value="1"/>
</dbReference>